<dbReference type="WBParaSite" id="SBAD_0000276801-mRNA-1">
    <property type="protein sequence ID" value="SBAD_0000276801-mRNA-1"/>
    <property type="gene ID" value="SBAD_0000276801"/>
</dbReference>
<name>A0A183IG94_9BILA</name>
<gene>
    <name evidence="3" type="ORF">SBAD_LOCUS2638</name>
</gene>
<keyword evidence="2" id="KW-0732">Signal</keyword>
<comment type="similarity">
    <text evidence="1">Belongs to the nematode transthyretin-like family.</text>
</comment>
<organism evidence="5">
    <name type="scientific">Soboliphyme baturini</name>
    <dbReference type="NCBI Taxonomy" id="241478"/>
    <lineage>
        <taxon>Eukaryota</taxon>
        <taxon>Metazoa</taxon>
        <taxon>Ecdysozoa</taxon>
        <taxon>Nematoda</taxon>
        <taxon>Enoplea</taxon>
        <taxon>Dorylaimia</taxon>
        <taxon>Dioctophymatida</taxon>
        <taxon>Dioctophymatoidea</taxon>
        <taxon>Soboliphymatidae</taxon>
        <taxon>Soboliphyme</taxon>
    </lineage>
</organism>
<dbReference type="InterPro" id="IPR001534">
    <property type="entry name" value="Transthyretin-like"/>
</dbReference>
<protein>
    <submittedName>
        <fullName evidence="5">Transthyretin-like family protein</fullName>
    </submittedName>
</protein>
<evidence type="ECO:0000256" key="2">
    <source>
        <dbReference type="SAM" id="SignalP"/>
    </source>
</evidence>
<feature type="signal peptide" evidence="2">
    <location>
        <begin position="1"/>
        <end position="24"/>
    </location>
</feature>
<proteinExistence type="inferred from homology"/>
<sequence length="138" mass="15782">MFTTAYRILLLIVVSLVVSRTAYGDRRCVTATGKLECHRKPREVSRKMIYMYDLDETKNEEGGSDDFMGRTRTDKDGKFTIQGCGYDKDTNGTPNPPDPYLELEDFCTSAEGEKRRFDFKFKFAPEVNDIGVIVLDKN</sequence>
<dbReference type="AlphaFoldDB" id="A0A183IG94"/>
<evidence type="ECO:0000313" key="3">
    <source>
        <dbReference type="EMBL" id="VDO98397.1"/>
    </source>
</evidence>
<accession>A0A183IG94</accession>
<evidence type="ECO:0000313" key="5">
    <source>
        <dbReference type="WBParaSite" id="SBAD_0000276801-mRNA-1"/>
    </source>
</evidence>
<feature type="chain" id="PRO_5043140030" evidence="2">
    <location>
        <begin position="25"/>
        <end position="138"/>
    </location>
</feature>
<reference evidence="5" key="1">
    <citation type="submission" date="2016-06" db="UniProtKB">
        <authorList>
            <consortium name="WormBaseParasite"/>
        </authorList>
    </citation>
    <scope>IDENTIFICATION</scope>
</reference>
<dbReference type="InterPro" id="IPR038479">
    <property type="entry name" value="Transthyretin-like_sf"/>
</dbReference>
<dbReference type="OrthoDB" id="5782901at2759"/>
<dbReference type="PANTHER" id="PTHR21700">
    <property type="entry name" value="TRANSTHYRETIN-LIKE FAMILY PROTEIN-RELATED"/>
    <property type="match status" value="1"/>
</dbReference>
<dbReference type="Gene3D" id="2.60.40.3330">
    <property type="match status" value="1"/>
</dbReference>
<evidence type="ECO:0000313" key="4">
    <source>
        <dbReference type="Proteomes" id="UP000270296"/>
    </source>
</evidence>
<dbReference type="GO" id="GO:0009986">
    <property type="term" value="C:cell surface"/>
    <property type="evidence" value="ECO:0007669"/>
    <property type="project" value="InterPro"/>
</dbReference>
<reference evidence="3 4" key="2">
    <citation type="submission" date="2018-11" db="EMBL/GenBank/DDBJ databases">
        <authorList>
            <consortium name="Pathogen Informatics"/>
        </authorList>
    </citation>
    <scope>NUCLEOTIDE SEQUENCE [LARGE SCALE GENOMIC DNA]</scope>
</reference>
<dbReference type="Proteomes" id="UP000270296">
    <property type="component" value="Unassembled WGS sequence"/>
</dbReference>
<evidence type="ECO:0000256" key="1">
    <source>
        <dbReference type="ARBA" id="ARBA00010112"/>
    </source>
</evidence>
<dbReference type="EMBL" id="UZAM01007327">
    <property type="protein sequence ID" value="VDO98397.1"/>
    <property type="molecule type" value="Genomic_DNA"/>
</dbReference>
<dbReference type="PANTHER" id="PTHR21700:SF46">
    <property type="entry name" value="TRANSTHYRETIN-LIKE PROTEIN 52"/>
    <property type="match status" value="1"/>
</dbReference>
<dbReference type="Pfam" id="PF01060">
    <property type="entry name" value="TTR-52"/>
    <property type="match status" value="1"/>
</dbReference>
<keyword evidence="4" id="KW-1185">Reference proteome</keyword>